<accession>A0ABR0B2E9</accession>
<dbReference type="EMBL" id="JAOYFB010000040">
    <property type="protein sequence ID" value="KAK4035871.1"/>
    <property type="molecule type" value="Genomic_DNA"/>
</dbReference>
<keyword evidence="3" id="KW-1185">Reference proteome</keyword>
<protein>
    <recommendedName>
        <fullName evidence="4">Secreted protein</fullName>
    </recommendedName>
</protein>
<organism evidence="2 3">
    <name type="scientific">Daphnia magna</name>
    <dbReference type="NCBI Taxonomy" id="35525"/>
    <lineage>
        <taxon>Eukaryota</taxon>
        <taxon>Metazoa</taxon>
        <taxon>Ecdysozoa</taxon>
        <taxon>Arthropoda</taxon>
        <taxon>Crustacea</taxon>
        <taxon>Branchiopoda</taxon>
        <taxon>Diplostraca</taxon>
        <taxon>Cladocera</taxon>
        <taxon>Anomopoda</taxon>
        <taxon>Daphniidae</taxon>
        <taxon>Daphnia</taxon>
    </lineage>
</organism>
<gene>
    <name evidence="2" type="ORF">OUZ56_027951</name>
</gene>
<feature type="chain" id="PRO_5046340827" description="Secreted protein" evidence="1">
    <location>
        <begin position="21"/>
        <end position="92"/>
    </location>
</feature>
<dbReference type="Proteomes" id="UP001234178">
    <property type="component" value="Unassembled WGS sequence"/>
</dbReference>
<evidence type="ECO:0000313" key="3">
    <source>
        <dbReference type="Proteomes" id="UP001234178"/>
    </source>
</evidence>
<name>A0ABR0B2E9_9CRUS</name>
<evidence type="ECO:0000256" key="1">
    <source>
        <dbReference type="SAM" id="SignalP"/>
    </source>
</evidence>
<evidence type="ECO:0008006" key="4">
    <source>
        <dbReference type="Google" id="ProtNLM"/>
    </source>
</evidence>
<reference evidence="2 3" key="1">
    <citation type="journal article" date="2023" name="Nucleic Acids Res.">
        <title>The hologenome of Daphnia magna reveals possible DNA methylation and microbiome-mediated evolution of the host genome.</title>
        <authorList>
            <person name="Chaturvedi A."/>
            <person name="Li X."/>
            <person name="Dhandapani V."/>
            <person name="Marshall H."/>
            <person name="Kissane S."/>
            <person name="Cuenca-Cambronero M."/>
            <person name="Asole G."/>
            <person name="Calvet F."/>
            <person name="Ruiz-Romero M."/>
            <person name="Marangio P."/>
            <person name="Guigo R."/>
            <person name="Rago D."/>
            <person name="Mirbahai L."/>
            <person name="Eastwood N."/>
            <person name="Colbourne J.K."/>
            <person name="Zhou J."/>
            <person name="Mallon E."/>
            <person name="Orsini L."/>
        </authorList>
    </citation>
    <scope>NUCLEOTIDE SEQUENCE [LARGE SCALE GENOMIC DNA]</scope>
    <source>
        <strain evidence="2">LRV0_1</strain>
    </source>
</reference>
<keyword evidence="1" id="KW-0732">Signal</keyword>
<sequence>MGGLYSFLVVLLRAVSLISALVYASVDRQSKGARVVESGSGFDNPCFEANPNSVAYLTKRNKKKRKKKERGTAFDQQALITLPARPSLWNFT</sequence>
<proteinExistence type="predicted"/>
<feature type="signal peptide" evidence="1">
    <location>
        <begin position="1"/>
        <end position="20"/>
    </location>
</feature>
<comment type="caution">
    <text evidence="2">The sequence shown here is derived from an EMBL/GenBank/DDBJ whole genome shotgun (WGS) entry which is preliminary data.</text>
</comment>
<evidence type="ECO:0000313" key="2">
    <source>
        <dbReference type="EMBL" id="KAK4035871.1"/>
    </source>
</evidence>